<proteinExistence type="predicted"/>
<dbReference type="Proteomes" id="UP000008553">
    <property type="component" value="Unassembled WGS sequence"/>
</dbReference>
<reference evidence="1 2" key="1">
    <citation type="journal article" date="2002" name="Nature">
        <title>Genome sequence and comparative analysis of the model rodent malaria parasite Plasmodium yoelii yoelii.</title>
        <authorList>
            <person name="Carlton J.M."/>
            <person name="Angiuoli S.V."/>
            <person name="Suh B.B."/>
            <person name="Kooij T.W."/>
            <person name="Pertea M."/>
            <person name="Silva J.C."/>
            <person name="Ermolaeva M.D."/>
            <person name="Allen J.E."/>
            <person name="Selengut J.D."/>
            <person name="Koo H.L."/>
            <person name="Peterson J.D."/>
            <person name="Pop M."/>
            <person name="Kosack D.S."/>
            <person name="Shumway M.F."/>
            <person name="Bidwell S.L."/>
            <person name="Shallom S.J."/>
            <person name="van Aken S.E."/>
            <person name="Riedmuller S.B."/>
            <person name="Feldblyum T.V."/>
            <person name="Cho J.K."/>
            <person name="Quackenbush J."/>
            <person name="Sedegah M."/>
            <person name="Shoaibi A."/>
            <person name="Cummings L.M."/>
            <person name="Florens L."/>
            <person name="Yates J.R."/>
            <person name="Raine J.D."/>
            <person name="Sinden R.E."/>
            <person name="Harris M.A."/>
            <person name="Cunningham D.A."/>
            <person name="Preiser P.R."/>
            <person name="Bergman L.W."/>
            <person name="Vaidya A.B."/>
            <person name="van Lin L.H."/>
            <person name="Janse C.J."/>
            <person name="Waters A.P."/>
            <person name="Smith H.O."/>
            <person name="White O.R."/>
            <person name="Salzberg S.L."/>
            <person name="Venter J.C."/>
            <person name="Fraser C.M."/>
            <person name="Hoffman S.L."/>
            <person name="Gardner M.J."/>
            <person name="Carucci D.J."/>
        </authorList>
    </citation>
    <scope>NUCLEOTIDE SEQUENCE [LARGE SCALE GENOMIC DNA]</scope>
    <source>
        <strain evidence="1 2">17XNL</strain>
    </source>
</reference>
<sequence>MEKSYINHY</sequence>
<evidence type="ECO:0000313" key="2">
    <source>
        <dbReference type="Proteomes" id="UP000008553"/>
    </source>
</evidence>
<protein>
    <submittedName>
        <fullName evidence="1">Uncharacterized protein</fullName>
    </submittedName>
</protein>
<evidence type="ECO:0000313" key="1">
    <source>
        <dbReference type="EMBL" id="EAA15882.1"/>
    </source>
</evidence>
<accession>Q7RHC2</accession>
<dbReference type="InParanoid" id="Q7RHC2"/>
<keyword evidence="2" id="KW-1185">Reference proteome</keyword>
<comment type="caution">
    <text evidence="1">The sequence shown here is derived from an EMBL/GenBank/DDBJ whole genome shotgun (WGS) entry which is preliminary data.</text>
</comment>
<name>Q7RHC2_PLAYO</name>
<gene>
    <name evidence="1" type="ORF">PY04067</name>
</gene>
<organism evidence="1 2">
    <name type="scientific">Plasmodium yoelii yoelii</name>
    <dbReference type="NCBI Taxonomy" id="73239"/>
    <lineage>
        <taxon>Eukaryota</taxon>
        <taxon>Sar</taxon>
        <taxon>Alveolata</taxon>
        <taxon>Apicomplexa</taxon>
        <taxon>Aconoidasida</taxon>
        <taxon>Haemosporida</taxon>
        <taxon>Plasmodiidae</taxon>
        <taxon>Plasmodium</taxon>
        <taxon>Plasmodium (Vinckeia)</taxon>
    </lineage>
</organism>
<dbReference type="EMBL" id="AABL01001219">
    <property type="protein sequence ID" value="EAA15882.1"/>
    <property type="molecule type" value="Genomic_DNA"/>
</dbReference>